<accession>A0A7W7IX12</accession>
<keyword evidence="2" id="KW-1185">Reference proteome</keyword>
<dbReference type="Proteomes" id="UP000561681">
    <property type="component" value="Unassembled WGS sequence"/>
</dbReference>
<dbReference type="AlphaFoldDB" id="A0A7W7IX12"/>
<organism evidence="1 2">
    <name type="scientific">Flavobacterium nitrogenifigens</name>
    <dbReference type="NCBI Taxonomy" id="1617283"/>
    <lineage>
        <taxon>Bacteria</taxon>
        <taxon>Pseudomonadati</taxon>
        <taxon>Bacteroidota</taxon>
        <taxon>Flavobacteriia</taxon>
        <taxon>Flavobacteriales</taxon>
        <taxon>Flavobacteriaceae</taxon>
        <taxon>Flavobacterium</taxon>
    </lineage>
</organism>
<gene>
    <name evidence="1" type="ORF">HNP37_001556</name>
</gene>
<sequence>MKKIFAVLTVFFTCFISGQTKDNPLVILDSKSIGYMDQNKLKHIDPNDMQLFIYKGTRSEILEKFGSNSGVVIFATNKYILETFYKDNIENSSLKKEIPTVDRLSKIGVIGSKAEVKNLPYAELVRYIKTTPNNDDVLKITSIAFIEPSVAVKMNPDWKFGAIEIMSTQDR</sequence>
<evidence type="ECO:0000313" key="2">
    <source>
        <dbReference type="Proteomes" id="UP000561681"/>
    </source>
</evidence>
<name>A0A7W7IX12_9FLAO</name>
<dbReference type="EMBL" id="JACHLD010000002">
    <property type="protein sequence ID" value="MBB4801495.1"/>
    <property type="molecule type" value="Genomic_DNA"/>
</dbReference>
<proteinExistence type="predicted"/>
<protein>
    <submittedName>
        <fullName evidence="1">Uncharacterized protein</fullName>
    </submittedName>
</protein>
<reference evidence="1 2" key="1">
    <citation type="submission" date="2020-08" db="EMBL/GenBank/DDBJ databases">
        <title>Functional genomics of gut bacteria from endangered species of beetles.</title>
        <authorList>
            <person name="Carlos-Shanley C."/>
        </authorList>
    </citation>
    <scope>NUCLEOTIDE SEQUENCE [LARGE SCALE GENOMIC DNA]</scope>
    <source>
        <strain evidence="1 2">S00142</strain>
    </source>
</reference>
<comment type="caution">
    <text evidence="1">The sequence shown here is derived from an EMBL/GenBank/DDBJ whole genome shotgun (WGS) entry which is preliminary data.</text>
</comment>
<dbReference type="RefSeq" id="WP_184160024.1">
    <property type="nucleotide sequence ID" value="NZ_JACHLD010000002.1"/>
</dbReference>
<evidence type="ECO:0000313" key="1">
    <source>
        <dbReference type="EMBL" id="MBB4801495.1"/>
    </source>
</evidence>